<keyword evidence="4 10" id="KW-0547">Nucleotide-binding</keyword>
<protein>
    <recommendedName>
        <fullName evidence="10">dITP/XTP pyrophosphatase</fullName>
        <ecNumber evidence="10">3.6.1.66</ecNumber>
    </recommendedName>
    <alternativeName>
        <fullName evidence="10">Non-canonical purine NTP pyrophosphatase</fullName>
    </alternativeName>
    <alternativeName>
        <fullName evidence="10">Non-standard purine NTP pyrophosphatase</fullName>
    </alternativeName>
    <alternativeName>
        <fullName evidence="10">Nucleoside-triphosphate diphosphatase</fullName>
    </alternativeName>
    <alternativeName>
        <fullName evidence="10">Nucleoside-triphosphate pyrophosphatase</fullName>
        <shortName evidence="10">NTPase</shortName>
    </alternativeName>
</protein>
<keyword evidence="7 10" id="KW-0546">Nucleotide metabolism</keyword>
<comment type="subunit">
    <text evidence="2 10">Homodimer.</text>
</comment>
<comment type="caution">
    <text evidence="12">The sequence shown here is derived from an EMBL/GenBank/DDBJ whole genome shotgun (WGS) entry which is preliminary data.</text>
</comment>
<evidence type="ECO:0000256" key="7">
    <source>
        <dbReference type="ARBA" id="ARBA00023080"/>
    </source>
</evidence>
<dbReference type="GO" id="GO:0046872">
    <property type="term" value="F:metal ion binding"/>
    <property type="evidence" value="ECO:0007669"/>
    <property type="project" value="UniProtKB-KW"/>
</dbReference>
<dbReference type="GO" id="GO:0017111">
    <property type="term" value="F:ribonucleoside triphosphate phosphatase activity"/>
    <property type="evidence" value="ECO:0007669"/>
    <property type="project" value="InterPro"/>
</dbReference>
<reference evidence="12 13" key="1">
    <citation type="submission" date="2016-11" db="EMBL/GenBank/DDBJ databases">
        <title>Study of marine rhodopsin-containing bacteria.</title>
        <authorList>
            <person name="Yoshizawa S."/>
            <person name="Kumagai Y."/>
            <person name="Kogure K."/>
        </authorList>
    </citation>
    <scope>NUCLEOTIDE SEQUENCE [LARGE SCALE GENOMIC DNA]</scope>
    <source>
        <strain evidence="12 13">SAORIC-28</strain>
    </source>
</reference>
<feature type="binding site" evidence="10">
    <location>
        <position position="69"/>
    </location>
    <ligand>
        <name>Mg(2+)</name>
        <dbReference type="ChEBI" id="CHEBI:18420"/>
    </ligand>
</feature>
<comment type="similarity">
    <text evidence="1 10 11">Belongs to the HAM1 NTPase family.</text>
</comment>
<dbReference type="GO" id="GO:0035870">
    <property type="term" value="F:dITP diphosphatase activity"/>
    <property type="evidence" value="ECO:0007669"/>
    <property type="project" value="UniProtKB-UniRule"/>
</dbReference>
<evidence type="ECO:0000256" key="2">
    <source>
        <dbReference type="ARBA" id="ARBA00011738"/>
    </source>
</evidence>
<gene>
    <name evidence="12" type="ORF">BSZ37_18990</name>
</gene>
<evidence type="ECO:0000256" key="8">
    <source>
        <dbReference type="ARBA" id="ARBA00051875"/>
    </source>
</evidence>
<name>A0A271J4X9_9BACT</name>
<evidence type="ECO:0000256" key="1">
    <source>
        <dbReference type="ARBA" id="ARBA00008023"/>
    </source>
</evidence>
<evidence type="ECO:0000256" key="10">
    <source>
        <dbReference type="HAMAP-Rule" id="MF_01405"/>
    </source>
</evidence>
<organism evidence="12 13">
    <name type="scientific">Rubrivirga marina</name>
    <dbReference type="NCBI Taxonomy" id="1196024"/>
    <lineage>
        <taxon>Bacteria</taxon>
        <taxon>Pseudomonadati</taxon>
        <taxon>Rhodothermota</taxon>
        <taxon>Rhodothermia</taxon>
        <taxon>Rhodothermales</taxon>
        <taxon>Rubricoccaceae</taxon>
        <taxon>Rubrivirga</taxon>
    </lineage>
</organism>
<dbReference type="CDD" id="cd00515">
    <property type="entry name" value="HAM1"/>
    <property type="match status" value="1"/>
</dbReference>
<dbReference type="FunFam" id="3.90.950.10:FF:000001">
    <property type="entry name" value="dITP/XTP pyrophosphatase"/>
    <property type="match status" value="1"/>
</dbReference>
<dbReference type="EMBL" id="MQWD01000001">
    <property type="protein sequence ID" value="PAP78358.1"/>
    <property type="molecule type" value="Genomic_DNA"/>
</dbReference>
<evidence type="ECO:0000313" key="13">
    <source>
        <dbReference type="Proteomes" id="UP000216339"/>
    </source>
</evidence>
<dbReference type="GO" id="GO:0036220">
    <property type="term" value="F:ITP diphosphatase activity"/>
    <property type="evidence" value="ECO:0007669"/>
    <property type="project" value="UniProtKB-UniRule"/>
</dbReference>
<feature type="binding site" evidence="10">
    <location>
        <position position="40"/>
    </location>
    <ligand>
        <name>Mg(2+)</name>
        <dbReference type="ChEBI" id="CHEBI:18420"/>
    </ligand>
</feature>
<evidence type="ECO:0000313" key="12">
    <source>
        <dbReference type="EMBL" id="PAP78358.1"/>
    </source>
</evidence>
<comment type="function">
    <text evidence="10">Pyrophosphatase that catalyzes the hydrolysis of nucleoside triphosphates to their monophosphate derivatives, with a high preference for the non-canonical purine nucleotides XTP (xanthosine triphosphate), dITP (deoxyinosine triphosphate) and ITP. Seems to function as a house-cleaning enzyme that removes non-canonical purine nucleotides from the nucleotide pool, thus preventing their incorporation into DNA/RNA and avoiding chromosomal lesions.</text>
</comment>
<keyword evidence="5 10" id="KW-0378">Hydrolase</keyword>
<dbReference type="OrthoDB" id="9807456at2"/>
<dbReference type="SUPFAM" id="SSF52972">
    <property type="entry name" value="ITPase-like"/>
    <property type="match status" value="1"/>
</dbReference>
<comment type="catalytic activity">
    <reaction evidence="9 10">
        <text>XTP + H2O = XMP + diphosphate + H(+)</text>
        <dbReference type="Rhea" id="RHEA:28610"/>
        <dbReference type="ChEBI" id="CHEBI:15377"/>
        <dbReference type="ChEBI" id="CHEBI:15378"/>
        <dbReference type="ChEBI" id="CHEBI:33019"/>
        <dbReference type="ChEBI" id="CHEBI:57464"/>
        <dbReference type="ChEBI" id="CHEBI:61314"/>
        <dbReference type="EC" id="3.6.1.66"/>
    </reaction>
</comment>
<dbReference type="InterPro" id="IPR020922">
    <property type="entry name" value="dITP/XTP_pyrophosphatase"/>
</dbReference>
<feature type="binding site" evidence="10">
    <location>
        <position position="70"/>
    </location>
    <ligand>
        <name>substrate</name>
    </ligand>
</feature>
<dbReference type="InterPro" id="IPR002637">
    <property type="entry name" value="RdgB/HAM1"/>
</dbReference>
<keyword evidence="3 10" id="KW-0479">Metal-binding</keyword>
<accession>A0A271J4X9</accession>
<dbReference type="GO" id="GO:0009117">
    <property type="term" value="P:nucleotide metabolic process"/>
    <property type="evidence" value="ECO:0007669"/>
    <property type="project" value="UniProtKB-KW"/>
</dbReference>
<comment type="catalytic activity">
    <reaction evidence="10">
        <text>ITP + H2O = IMP + diphosphate + H(+)</text>
        <dbReference type="Rhea" id="RHEA:29399"/>
        <dbReference type="ChEBI" id="CHEBI:15377"/>
        <dbReference type="ChEBI" id="CHEBI:15378"/>
        <dbReference type="ChEBI" id="CHEBI:33019"/>
        <dbReference type="ChEBI" id="CHEBI:58053"/>
        <dbReference type="ChEBI" id="CHEBI:61402"/>
        <dbReference type="EC" id="3.6.1.66"/>
    </reaction>
</comment>
<dbReference type="NCBIfam" id="TIGR00042">
    <property type="entry name" value="RdgB/HAM1 family non-canonical purine NTP pyrophosphatase"/>
    <property type="match status" value="1"/>
</dbReference>
<dbReference type="InterPro" id="IPR029001">
    <property type="entry name" value="ITPase-like_fam"/>
</dbReference>
<dbReference type="Gene3D" id="3.90.950.10">
    <property type="match status" value="1"/>
</dbReference>
<dbReference type="AlphaFoldDB" id="A0A271J4X9"/>
<sequence length="198" mass="20865">MHLVLATRNAGKVAELEARLAGLDVDLVSAGSLDDAPEVEEDADTLRGNAEKKARALWAHTGLPSLADDTGLEVDALDGAPGVRSARYAGEDADDEANRRKLLAELAGAPTRTARFRTALAYVDGDGVRFFDGVCEGLIATEESGTGGFGYDALFRPTDGDGRTFAQMGAGEKNRISHRGRALDAFAAWLETGERGGE</sequence>
<evidence type="ECO:0000256" key="5">
    <source>
        <dbReference type="ARBA" id="ARBA00022801"/>
    </source>
</evidence>
<dbReference type="HAMAP" id="MF_01405">
    <property type="entry name" value="Non_canon_purine_NTPase"/>
    <property type="match status" value="1"/>
</dbReference>
<comment type="catalytic activity">
    <reaction evidence="8 10">
        <text>dITP + H2O = dIMP + diphosphate + H(+)</text>
        <dbReference type="Rhea" id="RHEA:28342"/>
        <dbReference type="ChEBI" id="CHEBI:15377"/>
        <dbReference type="ChEBI" id="CHEBI:15378"/>
        <dbReference type="ChEBI" id="CHEBI:33019"/>
        <dbReference type="ChEBI" id="CHEBI:61194"/>
        <dbReference type="ChEBI" id="CHEBI:61382"/>
        <dbReference type="EC" id="3.6.1.66"/>
    </reaction>
</comment>
<feature type="binding site" evidence="10">
    <location>
        <begin position="7"/>
        <end position="12"/>
    </location>
    <ligand>
        <name>substrate</name>
    </ligand>
</feature>
<keyword evidence="6 10" id="KW-0460">Magnesium</keyword>
<keyword evidence="13" id="KW-1185">Reference proteome</keyword>
<dbReference type="GO" id="GO:0005829">
    <property type="term" value="C:cytosol"/>
    <property type="evidence" value="ECO:0007669"/>
    <property type="project" value="TreeGrafter"/>
</dbReference>
<evidence type="ECO:0000256" key="3">
    <source>
        <dbReference type="ARBA" id="ARBA00022723"/>
    </source>
</evidence>
<evidence type="ECO:0000256" key="9">
    <source>
        <dbReference type="ARBA" id="ARBA00052017"/>
    </source>
</evidence>
<dbReference type="GO" id="GO:0000166">
    <property type="term" value="F:nucleotide binding"/>
    <property type="evidence" value="ECO:0007669"/>
    <property type="project" value="UniProtKB-KW"/>
</dbReference>
<dbReference type="GO" id="GO:0009146">
    <property type="term" value="P:purine nucleoside triphosphate catabolic process"/>
    <property type="evidence" value="ECO:0007669"/>
    <property type="project" value="UniProtKB-UniRule"/>
</dbReference>
<feature type="binding site" evidence="10">
    <location>
        <begin position="149"/>
        <end position="152"/>
    </location>
    <ligand>
        <name>substrate</name>
    </ligand>
</feature>
<dbReference type="PANTHER" id="PTHR11067:SF9">
    <property type="entry name" value="INOSINE TRIPHOSPHATE PYROPHOSPHATASE"/>
    <property type="match status" value="1"/>
</dbReference>
<evidence type="ECO:0000256" key="6">
    <source>
        <dbReference type="ARBA" id="ARBA00022842"/>
    </source>
</evidence>
<comment type="cofactor">
    <cofactor evidence="10">
        <name>Mg(2+)</name>
        <dbReference type="ChEBI" id="CHEBI:18420"/>
    </cofactor>
    <text evidence="10">Binds 1 Mg(2+) ion per subunit.</text>
</comment>
<proteinExistence type="inferred from homology"/>
<dbReference type="Pfam" id="PF01725">
    <property type="entry name" value="Ham1p_like"/>
    <property type="match status" value="1"/>
</dbReference>
<dbReference type="EC" id="3.6.1.66" evidence="10"/>
<dbReference type="PANTHER" id="PTHR11067">
    <property type="entry name" value="INOSINE TRIPHOSPHATE PYROPHOSPHATASE/HAM1 PROTEIN"/>
    <property type="match status" value="1"/>
</dbReference>
<feature type="binding site" evidence="10">
    <location>
        <begin position="178"/>
        <end position="179"/>
    </location>
    <ligand>
        <name>substrate</name>
    </ligand>
</feature>
<feature type="binding site" evidence="10">
    <location>
        <position position="173"/>
    </location>
    <ligand>
        <name>substrate</name>
    </ligand>
</feature>
<evidence type="ECO:0000256" key="11">
    <source>
        <dbReference type="RuleBase" id="RU003781"/>
    </source>
</evidence>
<feature type="active site" description="Proton acceptor" evidence="10">
    <location>
        <position position="69"/>
    </location>
</feature>
<evidence type="ECO:0000256" key="4">
    <source>
        <dbReference type="ARBA" id="ARBA00022741"/>
    </source>
</evidence>
<dbReference type="GO" id="GO:0036222">
    <property type="term" value="F:XTP diphosphatase activity"/>
    <property type="evidence" value="ECO:0007669"/>
    <property type="project" value="UniProtKB-UniRule"/>
</dbReference>
<dbReference type="Proteomes" id="UP000216339">
    <property type="component" value="Unassembled WGS sequence"/>
</dbReference>
<dbReference type="RefSeq" id="WP_095512042.1">
    <property type="nucleotide sequence ID" value="NZ_MQWD01000001.1"/>
</dbReference>